<protein>
    <submittedName>
        <fullName evidence="2">Xanthine dehydrogenase</fullName>
    </submittedName>
</protein>
<dbReference type="InterPro" id="IPR029044">
    <property type="entry name" value="Nucleotide-diphossugar_trans"/>
</dbReference>
<dbReference type="Gene3D" id="3.90.550.10">
    <property type="entry name" value="Spore Coat Polysaccharide Biosynthesis Protein SpsA, Chain A"/>
    <property type="match status" value="1"/>
</dbReference>
<comment type="caution">
    <text evidence="2">The sequence shown here is derived from an EMBL/GenBank/DDBJ whole genome shotgun (WGS) entry which is preliminary data.</text>
</comment>
<dbReference type="PANTHER" id="PTHR43777:SF1">
    <property type="entry name" value="MOLYBDENUM COFACTOR CYTIDYLYLTRANSFERASE"/>
    <property type="match status" value="1"/>
</dbReference>
<dbReference type="OrthoDB" id="285216at2"/>
<gene>
    <name evidence="2" type="ORF">AXI58_05625</name>
</gene>
<dbReference type="SUPFAM" id="SSF53448">
    <property type="entry name" value="Nucleotide-diphospho-sugar transferases"/>
    <property type="match status" value="1"/>
</dbReference>
<dbReference type="PANTHER" id="PTHR43777">
    <property type="entry name" value="MOLYBDENUM COFACTOR CYTIDYLYLTRANSFERASE"/>
    <property type="match status" value="1"/>
</dbReference>
<proteinExistence type="predicted"/>
<dbReference type="AlphaFoldDB" id="A0A150F2N8"/>
<dbReference type="RefSeq" id="WP_061523380.1">
    <property type="nucleotide sequence ID" value="NZ_JARLZY010000012.1"/>
</dbReference>
<dbReference type="InterPro" id="IPR025877">
    <property type="entry name" value="MobA-like_NTP_Trfase"/>
</dbReference>
<dbReference type="GO" id="GO:0016779">
    <property type="term" value="F:nucleotidyltransferase activity"/>
    <property type="evidence" value="ECO:0007669"/>
    <property type="project" value="UniProtKB-ARBA"/>
</dbReference>
<evidence type="ECO:0000313" key="2">
    <source>
        <dbReference type="EMBL" id="KXZ13154.1"/>
    </source>
</evidence>
<evidence type="ECO:0000313" key="3">
    <source>
        <dbReference type="Proteomes" id="UP000075430"/>
    </source>
</evidence>
<dbReference type="Proteomes" id="UP000075430">
    <property type="component" value="Unassembled WGS sequence"/>
</dbReference>
<name>A0A150F2N8_9BACI</name>
<dbReference type="EMBL" id="LSBA01000039">
    <property type="protein sequence ID" value="KXZ13154.1"/>
    <property type="molecule type" value="Genomic_DNA"/>
</dbReference>
<organism evidence="2 3">
    <name type="scientific">Bacillus nakamurai</name>
    <dbReference type="NCBI Taxonomy" id="1793963"/>
    <lineage>
        <taxon>Bacteria</taxon>
        <taxon>Bacillati</taxon>
        <taxon>Bacillota</taxon>
        <taxon>Bacilli</taxon>
        <taxon>Bacillales</taxon>
        <taxon>Bacillaceae</taxon>
        <taxon>Bacillus</taxon>
    </lineage>
</organism>
<dbReference type="CDD" id="cd04182">
    <property type="entry name" value="GT_2_like_f"/>
    <property type="match status" value="1"/>
</dbReference>
<evidence type="ECO:0000259" key="1">
    <source>
        <dbReference type="Pfam" id="PF12804"/>
    </source>
</evidence>
<reference evidence="3" key="1">
    <citation type="submission" date="2016-02" db="EMBL/GenBank/DDBJ databases">
        <authorList>
            <person name="Dunlap C."/>
        </authorList>
    </citation>
    <scope>NUCLEOTIDE SEQUENCE [LARGE SCALE GENOMIC DNA]</scope>
    <source>
        <strain evidence="3">NRRL B-41092</strain>
    </source>
</reference>
<feature type="domain" description="MobA-like NTP transferase" evidence="1">
    <location>
        <begin position="5"/>
        <end position="171"/>
    </location>
</feature>
<sequence>MKTVAIYLAAGTSRRMGTDKRSLLLNGVSLGSMALKNALLSKLDHILVITGKEDSLHWLSAFFFLYPMSNKWSQVECEQASKGQGHSIQCGLKRALEYDVDAVIILLADQPFVTTDIINTLIDSYQREHHYSFIAAENQHLPMPPILFSHQCFPVLHQLKGDQGARYVIRESMINTGKMINFQDPLLFYDVDTVEDYTLLLNKFGE</sequence>
<dbReference type="STRING" id="1793963.AXI58_05625"/>
<keyword evidence="3" id="KW-1185">Reference proteome</keyword>
<dbReference type="Pfam" id="PF12804">
    <property type="entry name" value="NTP_transf_3"/>
    <property type="match status" value="1"/>
</dbReference>
<accession>A0A150F2N8</accession>